<dbReference type="EMBL" id="LT960611">
    <property type="protein sequence ID" value="SON49911.1"/>
    <property type="molecule type" value="Genomic_DNA"/>
</dbReference>
<gene>
    <name evidence="2" type="ORF">VTAP4600_A1932</name>
</gene>
<feature type="transmembrane region" description="Helical" evidence="1">
    <location>
        <begin position="20"/>
        <end position="40"/>
    </location>
</feature>
<keyword evidence="1" id="KW-0472">Membrane</keyword>
<organism evidence="2 3">
    <name type="scientific">Vibrio tapetis subsp. tapetis</name>
    <dbReference type="NCBI Taxonomy" id="1671868"/>
    <lineage>
        <taxon>Bacteria</taxon>
        <taxon>Pseudomonadati</taxon>
        <taxon>Pseudomonadota</taxon>
        <taxon>Gammaproteobacteria</taxon>
        <taxon>Vibrionales</taxon>
        <taxon>Vibrionaceae</taxon>
        <taxon>Vibrio</taxon>
    </lineage>
</organism>
<reference evidence="2 3" key="1">
    <citation type="submission" date="2017-10" db="EMBL/GenBank/DDBJ databases">
        <authorList>
            <person name="Banno H."/>
            <person name="Chua N.-H."/>
        </authorList>
    </citation>
    <scope>NUCLEOTIDE SEQUENCE [LARGE SCALE GENOMIC DNA]</scope>
    <source>
        <strain evidence="2">Vibrio tapetis CECT4600</strain>
    </source>
</reference>
<keyword evidence="1" id="KW-1133">Transmembrane helix</keyword>
<dbReference type="KEGG" id="vta:A1932"/>
<evidence type="ECO:0000256" key="1">
    <source>
        <dbReference type="SAM" id="Phobius"/>
    </source>
</evidence>
<keyword evidence="1" id="KW-0812">Transmembrane</keyword>
<protein>
    <submittedName>
        <fullName evidence="2">Uncharacterized protein</fullName>
    </submittedName>
</protein>
<evidence type="ECO:0000313" key="3">
    <source>
        <dbReference type="Proteomes" id="UP000235828"/>
    </source>
</evidence>
<sequence length="126" mass="14364">MLRVKTLKSRLISFIRVCMWKCVFFVTAAISIFICSKLFYLELMTLEYRSEYSNLVLAESDGNVSINEYPSPVISLQQLIAVNAEEETNQLNIGLGVMKPENESPEVNLTELRTRLNTLVAINENK</sequence>
<proteinExistence type="predicted"/>
<dbReference type="Proteomes" id="UP000235828">
    <property type="component" value="Chromosome A"/>
</dbReference>
<dbReference type="AlphaFoldDB" id="A0A2N8ZDB5"/>
<accession>A0A2N8ZDB5</accession>
<evidence type="ECO:0000313" key="2">
    <source>
        <dbReference type="EMBL" id="SON49911.1"/>
    </source>
</evidence>
<name>A0A2N8ZDB5_9VIBR</name>
<keyword evidence="3" id="KW-1185">Reference proteome</keyword>